<dbReference type="Gene3D" id="3.30.70.270">
    <property type="match status" value="1"/>
</dbReference>
<dbReference type="GeneID" id="97300315"/>
<dbReference type="InterPro" id="IPR043128">
    <property type="entry name" value="Rev_trsase/Diguanyl_cyclase"/>
</dbReference>
<organism evidence="8 9">
    <name type="scientific">Paenarthrobacter aurescens</name>
    <name type="common">Arthrobacter aurescens</name>
    <dbReference type="NCBI Taxonomy" id="43663"/>
    <lineage>
        <taxon>Bacteria</taxon>
        <taxon>Bacillati</taxon>
        <taxon>Actinomycetota</taxon>
        <taxon>Actinomycetes</taxon>
        <taxon>Micrococcales</taxon>
        <taxon>Micrococcaceae</taxon>
        <taxon>Paenarthrobacter</taxon>
    </lineage>
</organism>
<dbReference type="OrthoDB" id="9808813at2"/>
<name>A0A4Y3NC23_PAEAU</name>
<dbReference type="Proteomes" id="UP000317715">
    <property type="component" value="Unassembled WGS sequence"/>
</dbReference>
<sequence length="432" mass="47781">MSKPALMHRMQEIAHVDINCFYASAERAFNPALEGKPLIVLSNNDGCAVTRSPEAKKLGIGLGEPWFKLAPRAKEWGLIALSSNYELYGDISSRVMELLARYSAWQEVYSIDEAFLGVKGQPGELLELGRTIKDACQRHVGVPVCVGIARTKTLAKLANKWAKHNPAFNGVCRWDSIPEGHREALMARLSVIEIWGVASRLTKRLNAMGIFSILDLVRADPVALRDKFSIVMMRTVLELQGTPCIPMEEERVGRDQLIFSRSFSTPITTAAQLRQVLSVYGQMASARLAKHDLQAKLLTAFAATSVYNPNDKSFPTVNVKLPMPTSDPVLLTKAAHALVLRIQEGVKYAKAGIMVTDLRPSGNQKPLQIFENRHEERGIGPLLEQVSKRYGRGSIGLGHAGIKGGPDWSMKRDMLSPRYTTNWDELPLVKAA</sequence>
<dbReference type="GO" id="GO:0042276">
    <property type="term" value="P:error-prone translesion synthesis"/>
    <property type="evidence" value="ECO:0007669"/>
    <property type="project" value="TreeGrafter"/>
</dbReference>
<evidence type="ECO:0000256" key="5">
    <source>
        <dbReference type="ARBA" id="ARBA00023236"/>
    </source>
</evidence>
<dbReference type="PANTHER" id="PTHR11076">
    <property type="entry name" value="DNA REPAIR POLYMERASE UMUC / TRANSFERASE FAMILY MEMBER"/>
    <property type="match status" value="1"/>
</dbReference>
<dbReference type="InterPro" id="IPR017961">
    <property type="entry name" value="DNA_pol_Y-fam_little_finger"/>
</dbReference>
<evidence type="ECO:0000259" key="7">
    <source>
        <dbReference type="PROSITE" id="PS50173"/>
    </source>
</evidence>
<dbReference type="SUPFAM" id="SSF56672">
    <property type="entry name" value="DNA/RNA polymerases"/>
    <property type="match status" value="1"/>
</dbReference>
<comment type="similarity">
    <text evidence="1">Belongs to the DNA polymerase type-Y family.</text>
</comment>
<dbReference type="PANTHER" id="PTHR11076:SF34">
    <property type="entry name" value="PROTEIN UMUC"/>
    <property type="match status" value="1"/>
</dbReference>
<evidence type="ECO:0000256" key="6">
    <source>
        <dbReference type="ARBA" id="ARBA00025589"/>
    </source>
</evidence>
<dbReference type="GO" id="GO:0005829">
    <property type="term" value="C:cytosol"/>
    <property type="evidence" value="ECO:0007669"/>
    <property type="project" value="TreeGrafter"/>
</dbReference>
<dbReference type="Gene3D" id="3.40.1170.60">
    <property type="match status" value="1"/>
</dbReference>
<reference evidence="8 9" key="1">
    <citation type="submission" date="2019-06" db="EMBL/GenBank/DDBJ databases">
        <title>Whole genome shotgun sequence of Paenarthrobacter aurescens NBRC 12136.</title>
        <authorList>
            <person name="Hosoyama A."/>
            <person name="Uohara A."/>
            <person name="Ohji S."/>
            <person name="Ichikawa N."/>
        </authorList>
    </citation>
    <scope>NUCLEOTIDE SEQUENCE [LARGE SCALE GENOMIC DNA]</scope>
    <source>
        <strain evidence="8 9">NBRC 12136</strain>
    </source>
</reference>
<dbReference type="InterPro" id="IPR050116">
    <property type="entry name" value="DNA_polymerase-Y"/>
</dbReference>
<keyword evidence="3" id="KW-0741">SOS mutagenesis</keyword>
<dbReference type="InterPro" id="IPR043502">
    <property type="entry name" value="DNA/RNA_pol_sf"/>
</dbReference>
<dbReference type="InterPro" id="IPR001126">
    <property type="entry name" value="UmuC"/>
</dbReference>
<dbReference type="Pfam" id="PF00817">
    <property type="entry name" value="IMS"/>
    <property type="match status" value="1"/>
</dbReference>
<dbReference type="Pfam" id="PF11799">
    <property type="entry name" value="IMS_C"/>
    <property type="match status" value="1"/>
</dbReference>
<keyword evidence="5" id="KW-0742">SOS response</keyword>
<dbReference type="PROSITE" id="PS50173">
    <property type="entry name" value="UMUC"/>
    <property type="match status" value="1"/>
</dbReference>
<dbReference type="GO" id="GO:0003887">
    <property type="term" value="F:DNA-directed DNA polymerase activity"/>
    <property type="evidence" value="ECO:0007669"/>
    <property type="project" value="TreeGrafter"/>
</dbReference>
<evidence type="ECO:0000256" key="4">
    <source>
        <dbReference type="ARBA" id="ARBA00023204"/>
    </source>
</evidence>
<keyword evidence="4" id="KW-0234">DNA repair</keyword>
<dbReference type="GO" id="GO:0009432">
    <property type="term" value="P:SOS response"/>
    <property type="evidence" value="ECO:0007669"/>
    <property type="project" value="UniProtKB-KW"/>
</dbReference>
<evidence type="ECO:0000256" key="2">
    <source>
        <dbReference type="ARBA" id="ARBA00022763"/>
    </source>
</evidence>
<gene>
    <name evidence="8" type="primary">umuC</name>
    <name evidence="8" type="ORF">AAU01_22490</name>
</gene>
<feature type="domain" description="UmuC" evidence="7">
    <location>
        <begin position="13"/>
        <end position="198"/>
    </location>
</feature>
<dbReference type="GO" id="GO:0006281">
    <property type="term" value="P:DNA repair"/>
    <property type="evidence" value="ECO:0007669"/>
    <property type="project" value="UniProtKB-KW"/>
</dbReference>
<dbReference type="Gene3D" id="1.10.150.20">
    <property type="entry name" value="5' to 3' exonuclease, C-terminal subdomain"/>
    <property type="match status" value="1"/>
</dbReference>
<keyword evidence="2" id="KW-0227">DNA damage</keyword>
<dbReference type="CDD" id="cd01700">
    <property type="entry name" value="PolY_Pol_V_umuC"/>
    <property type="match status" value="1"/>
</dbReference>
<accession>A0A4Y3NC23</accession>
<dbReference type="Pfam" id="PF13438">
    <property type="entry name" value="DUF4113"/>
    <property type="match status" value="1"/>
</dbReference>
<dbReference type="InterPro" id="IPR025188">
    <property type="entry name" value="DUF4113"/>
</dbReference>
<evidence type="ECO:0000313" key="8">
    <source>
        <dbReference type="EMBL" id="GEB19494.1"/>
    </source>
</evidence>
<dbReference type="RefSeq" id="WP_141283702.1">
    <property type="nucleotide sequence ID" value="NZ_BAAAWK010000001.1"/>
</dbReference>
<keyword evidence="9" id="KW-1185">Reference proteome</keyword>
<proteinExistence type="inferred from homology"/>
<protein>
    <submittedName>
        <fullName evidence="8">Protein UmuC</fullName>
    </submittedName>
</protein>
<evidence type="ECO:0000256" key="1">
    <source>
        <dbReference type="ARBA" id="ARBA00010945"/>
    </source>
</evidence>
<dbReference type="GO" id="GO:0003684">
    <property type="term" value="F:damaged DNA binding"/>
    <property type="evidence" value="ECO:0007669"/>
    <property type="project" value="InterPro"/>
</dbReference>
<comment type="caution">
    <text evidence="8">The sequence shown here is derived from an EMBL/GenBank/DDBJ whole genome shotgun (WGS) entry which is preliminary data.</text>
</comment>
<evidence type="ECO:0000256" key="3">
    <source>
        <dbReference type="ARBA" id="ARBA00023199"/>
    </source>
</evidence>
<comment type="function">
    <text evidence="6">Poorly processive, error-prone DNA polymerase involved in untargeted mutagenesis. Copies undamaged DNA at stalled replication forks, which arise in vivo from mismatched or misaligned primer ends. These misaligned primers can be extended by PolIV. Exhibits no 3'-5' exonuclease (proofreading) activity. May be involved in translesional synthesis, in conjunction with the beta clamp from PolIII.</text>
</comment>
<dbReference type="AlphaFoldDB" id="A0A4Y3NC23"/>
<dbReference type="EMBL" id="BJMD01000012">
    <property type="protein sequence ID" value="GEB19494.1"/>
    <property type="molecule type" value="Genomic_DNA"/>
</dbReference>
<evidence type="ECO:0000313" key="9">
    <source>
        <dbReference type="Proteomes" id="UP000317715"/>
    </source>
</evidence>